<name>C4FLW8_9AQUI</name>
<comment type="similarity">
    <text evidence="1">Belongs to the ROK (NagC/XylR) family.</text>
</comment>
<dbReference type="PANTHER" id="PTHR18964">
    <property type="entry name" value="ROK (REPRESSOR, ORF, KINASE) FAMILY"/>
    <property type="match status" value="1"/>
</dbReference>
<dbReference type="Gene3D" id="3.30.420.40">
    <property type="match status" value="2"/>
</dbReference>
<organism evidence="2 3">
    <name type="scientific">Sulfurihydrogenibium yellowstonense SS-5</name>
    <dbReference type="NCBI Taxonomy" id="432331"/>
    <lineage>
        <taxon>Bacteria</taxon>
        <taxon>Pseudomonadati</taxon>
        <taxon>Aquificota</taxon>
        <taxon>Aquificia</taxon>
        <taxon>Aquificales</taxon>
        <taxon>Hydrogenothermaceae</taxon>
        <taxon>Sulfurihydrogenibium</taxon>
    </lineage>
</organism>
<keyword evidence="2" id="KW-0418">Kinase</keyword>
<dbReference type="CDD" id="cd23763">
    <property type="entry name" value="ASKHA_ATPase_ROK"/>
    <property type="match status" value="1"/>
</dbReference>
<dbReference type="InterPro" id="IPR043129">
    <property type="entry name" value="ATPase_NBD"/>
</dbReference>
<dbReference type="InterPro" id="IPR000600">
    <property type="entry name" value="ROK"/>
</dbReference>
<evidence type="ECO:0000256" key="1">
    <source>
        <dbReference type="ARBA" id="ARBA00006479"/>
    </source>
</evidence>
<evidence type="ECO:0000313" key="3">
    <source>
        <dbReference type="Proteomes" id="UP000005540"/>
    </source>
</evidence>
<dbReference type="EC" id="2.7.1.2" evidence="2"/>
<protein>
    <submittedName>
        <fullName evidence="2">Glucokinase</fullName>
        <ecNumber evidence="2">2.7.1.2</ecNumber>
    </submittedName>
</protein>
<feature type="non-terminal residue" evidence="2">
    <location>
        <position position="140"/>
    </location>
</feature>
<dbReference type="EMBL" id="ABZS01000186">
    <property type="protein sequence ID" value="EEP59935.1"/>
    <property type="molecule type" value="Genomic_DNA"/>
</dbReference>
<dbReference type="RefSeq" id="WP_007547998.1">
    <property type="nucleotide sequence ID" value="NZ_ABZS01000186.1"/>
</dbReference>
<keyword evidence="2" id="KW-0808">Transferase</keyword>
<sequence length="140" mass="15075">MILGIDIGGTFIKVVGKDENNNIFKEKISVNFQDKKTFVSEILKLIEKHKPSKVGIAIAGLVDKKSGQLTNSPNLKFLEGLNLKQEIENHSNIKVFIENDANLAAYGEYVYGNGKDSEILVCLTLGTGLGGGAVIGGKIL</sequence>
<accession>C4FLW8</accession>
<dbReference type="OrthoDB" id="9810372at2"/>
<reference evidence="2 3" key="1">
    <citation type="submission" date="2009-04" db="EMBL/GenBank/DDBJ databases">
        <authorList>
            <person name="Reysenbach A.-L."/>
            <person name="Heidelberg J.F."/>
            <person name="Nelson W.C."/>
        </authorList>
    </citation>
    <scope>NUCLEOTIDE SEQUENCE [LARGE SCALE GENOMIC DNA]</scope>
    <source>
        <strain evidence="2 3">SS-5</strain>
    </source>
</reference>
<keyword evidence="3" id="KW-1185">Reference proteome</keyword>
<comment type="caution">
    <text evidence="2">The sequence shown here is derived from an EMBL/GenBank/DDBJ whole genome shotgun (WGS) entry which is preliminary data.</text>
</comment>
<gene>
    <name evidence="2" type="ORF">SULYE_1573</name>
</gene>
<dbReference type="GO" id="GO:0004340">
    <property type="term" value="F:glucokinase activity"/>
    <property type="evidence" value="ECO:0007669"/>
    <property type="project" value="UniProtKB-EC"/>
</dbReference>
<dbReference type="Pfam" id="PF00480">
    <property type="entry name" value="ROK"/>
    <property type="match status" value="1"/>
</dbReference>
<dbReference type="SUPFAM" id="SSF53067">
    <property type="entry name" value="Actin-like ATPase domain"/>
    <property type="match status" value="1"/>
</dbReference>
<dbReference type="PANTHER" id="PTHR18964:SF149">
    <property type="entry name" value="BIFUNCTIONAL UDP-N-ACETYLGLUCOSAMINE 2-EPIMERASE_N-ACETYLMANNOSAMINE KINASE"/>
    <property type="match status" value="1"/>
</dbReference>
<dbReference type="Proteomes" id="UP000005540">
    <property type="component" value="Unassembled WGS sequence"/>
</dbReference>
<proteinExistence type="inferred from homology"/>
<dbReference type="AlphaFoldDB" id="C4FLW8"/>
<evidence type="ECO:0000313" key="2">
    <source>
        <dbReference type="EMBL" id="EEP59935.1"/>
    </source>
</evidence>